<dbReference type="OrthoDB" id="2398651at2759"/>
<gene>
    <name evidence="2" type="ORF">CPELLU_LOCUS15950</name>
</gene>
<evidence type="ECO:0000256" key="1">
    <source>
        <dbReference type="SAM" id="Coils"/>
    </source>
</evidence>
<dbReference type="Proteomes" id="UP000789759">
    <property type="component" value="Unassembled WGS sequence"/>
</dbReference>
<protein>
    <submittedName>
        <fullName evidence="2">14701_t:CDS:1</fullName>
    </submittedName>
</protein>
<keyword evidence="1" id="KW-0175">Coiled coil</keyword>
<organism evidence="2 3">
    <name type="scientific">Cetraspora pellucida</name>
    <dbReference type="NCBI Taxonomy" id="1433469"/>
    <lineage>
        <taxon>Eukaryota</taxon>
        <taxon>Fungi</taxon>
        <taxon>Fungi incertae sedis</taxon>
        <taxon>Mucoromycota</taxon>
        <taxon>Glomeromycotina</taxon>
        <taxon>Glomeromycetes</taxon>
        <taxon>Diversisporales</taxon>
        <taxon>Gigasporaceae</taxon>
        <taxon>Cetraspora</taxon>
    </lineage>
</organism>
<proteinExistence type="predicted"/>
<keyword evidence="3" id="KW-1185">Reference proteome</keyword>
<accession>A0A9N9JCB1</accession>
<evidence type="ECO:0000313" key="2">
    <source>
        <dbReference type="EMBL" id="CAG8772545.1"/>
    </source>
</evidence>
<evidence type="ECO:0000313" key="3">
    <source>
        <dbReference type="Proteomes" id="UP000789759"/>
    </source>
</evidence>
<reference evidence="2" key="1">
    <citation type="submission" date="2021-06" db="EMBL/GenBank/DDBJ databases">
        <authorList>
            <person name="Kallberg Y."/>
            <person name="Tangrot J."/>
            <person name="Rosling A."/>
        </authorList>
    </citation>
    <scope>NUCLEOTIDE SEQUENCE</scope>
    <source>
        <strain evidence="2">FL966</strain>
    </source>
</reference>
<dbReference type="EMBL" id="CAJVQA010022178">
    <property type="protein sequence ID" value="CAG8772545.1"/>
    <property type="molecule type" value="Genomic_DNA"/>
</dbReference>
<sequence length="180" mass="20451">GLPINSKGLDIDNYVVQAFIFQLEESSIELKNTRKKLHESLETIDKLHKQLEEISNSSNNESTNNSINSESLSCIFEELISKEKLGLLILPEVCWIVENPDLEISEPNLTTYNNIQYKNLEKTSANEAINYLKLNYSDKKTNYPKSFAACHVLAVLYNNVGLLEMLNIVRSAGDLYEFSD</sequence>
<name>A0A9N9JCB1_9GLOM</name>
<comment type="caution">
    <text evidence="2">The sequence shown here is derived from an EMBL/GenBank/DDBJ whole genome shotgun (WGS) entry which is preliminary data.</text>
</comment>
<feature type="non-terminal residue" evidence="2">
    <location>
        <position position="1"/>
    </location>
</feature>
<feature type="coiled-coil region" evidence="1">
    <location>
        <begin position="30"/>
        <end position="57"/>
    </location>
</feature>
<dbReference type="AlphaFoldDB" id="A0A9N9JCB1"/>